<reference evidence="7 8" key="1">
    <citation type="journal article" date="2016" name="Nat. Commun.">
        <title>Thousands of microbial genomes shed light on interconnected biogeochemical processes in an aquifer system.</title>
        <authorList>
            <person name="Anantharaman K."/>
            <person name="Brown C.T."/>
            <person name="Hug L.A."/>
            <person name="Sharon I."/>
            <person name="Castelle C.J."/>
            <person name="Probst A.J."/>
            <person name="Thomas B.C."/>
            <person name="Singh A."/>
            <person name="Wilkins M.J."/>
            <person name="Karaoz U."/>
            <person name="Brodie E.L."/>
            <person name="Williams K.H."/>
            <person name="Hubbard S.S."/>
            <person name="Banfield J.F."/>
        </authorList>
    </citation>
    <scope>NUCLEOTIDE SEQUENCE [LARGE SCALE GENOMIC DNA]</scope>
</reference>
<protein>
    <recommendedName>
        <fullName evidence="4">Large ribosomal subunit protein bL27</fullName>
    </recommendedName>
    <alternativeName>
        <fullName evidence="5">50S ribosomal protein L27</fullName>
    </alternativeName>
</protein>
<dbReference type="GO" id="GO:0003735">
    <property type="term" value="F:structural constituent of ribosome"/>
    <property type="evidence" value="ECO:0007669"/>
    <property type="project" value="InterPro"/>
</dbReference>
<sequence>MAHTKAQGAVKGNRDSRSKRLGVKAYAGQKVTSGSIIIRQRGTKVFPGKGVSMGRDFTIFSLVNGVVSFKNNKNRKVVEVSA</sequence>
<keyword evidence="2 7" id="KW-0689">Ribosomal protein</keyword>
<dbReference type="EMBL" id="MGFP01000056">
    <property type="protein sequence ID" value="OGM08267.1"/>
    <property type="molecule type" value="Genomic_DNA"/>
</dbReference>
<dbReference type="AlphaFoldDB" id="A0A1F7WZU6"/>
<dbReference type="PROSITE" id="PS00831">
    <property type="entry name" value="RIBOSOMAL_L27"/>
    <property type="match status" value="1"/>
</dbReference>
<dbReference type="Proteomes" id="UP000179219">
    <property type="component" value="Unassembled WGS sequence"/>
</dbReference>
<dbReference type="SUPFAM" id="SSF110324">
    <property type="entry name" value="Ribosomal L27 protein-like"/>
    <property type="match status" value="1"/>
</dbReference>
<dbReference type="PANTHER" id="PTHR15893">
    <property type="entry name" value="RIBOSOMAL PROTEIN L27"/>
    <property type="match status" value="1"/>
</dbReference>
<proteinExistence type="inferred from homology"/>
<evidence type="ECO:0000256" key="5">
    <source>
        <dbReference type="ARBA" id="ARBA00035477"/>
    </source>
</evidence>
<dbReference type="InterPro" id="IPR018261">
    <property type="entry name" value="Ribosomal_bL27_CS"/>
</dbReference>
<gene>
    <name evidence="7" type="ORF">A2159_02210</name>
</gene>
<dbReference type="PANTHER" id="PTHR15893:SF0">
    <property type="entry name" value="LARGE RIBOSOMAL SUBUNIT PROTEIN BL27M"/>
    <property type="match status" value="1"/>
</dbReference>
<keyword evidence="3" id="KW-0687">Ribonucleoprotein</keyword>
<dbReference type="GO" id="GO:1990904">
    <property type="term" value="C:ribonucleoprotein complex"/>
    <property type="evidence" value="ECO:0007669"/>
    <property type="project" value="UniProtKB-KW"/>
</dbReference>
<accession>A0A1F7WZU6</accession>
<dbReference type="InterPro" id="IPR001684">
    <property type="entry name" value="Ribosomal_bL27"/>
</dbReference>
<dbReference type="GO" id="GO:0005840">
    <property type="term" value="C:ribosome"/>
    <property type="evidence" value="ECO:0007669"/>
    <property type="project" value="UniProtKB-KW"/>
</dbReference>
<evidence type="ECO:0000256" key="1">
    <source>
        <dbReference type="ARBA" id="ARBA00010797"/>
    </source>
</evidence>
<feature type="region of interest" description="Disordered" evidence="6">
    <location>
        <begin position="1"/>
        <end position="22"/>
    </location>
</feature>
<evidence type="ECO:0000256" key="3">
    <source>
        <dbReference type="ARBA" id="ARBA00023274"/>
    </source>
</evidence>
<evidence type="ECO:0000256" key="4">
    <source>
        <dbReference type="ARBA" id="ARBA00035175"/>
    </source>
</evidence>
<evidence type="ECO:0000313" key="7">
    <source>
        <dbReference type="EMBL" id="OGM08267.1"/>
    </source>
</evidence>
<dbReference type="FunFam" id="2.40.50.100:FF:000020">
    <property type="entry name" value="50S ribosomal protein L27"/>
    <property type="match status" value="1"/>
</dbReference>
<organism evidence="7 8">
    <name type="scientific">Candidatus Woesebacteria bacterium RBG_13_34_9</name>
    <dbReference type="NCBI Taxonomy" id="1802477"/>
    <lineage>
        <taxon>Bacteria</taxon>
        <taxon>Candidatus Woeseibacteriota</taxon>
    </lineage>
</organism>
<evidence type="ECO:0000256" key="2">
    <source>
        <dbReference type="ARBA" id="ARBA00022980"/>
    </source>
</evidence>
<comment type="similarity">
    <text evidence="1">Belongs to the bacterial ribosomal protein bL27 family.</text>
</comment>
<dbReference type="NCBIfam" id="TIGR00062">
    <property type="entry name" value="L27"/>
    <property type="match status" value="1"/>
</dbReference>
<dbReference type="PRINTS" id="PR00063">
    <property type="entry name" value="RIBOSOMALL27"/>
</dbReference>
<evidence type="ECO:0000313" key="8">
    <source>
        <dbReference type="Proteomes" id="UP000179219"/>
    </source>
</evidence>
<comment type="caution">
    <text evidence="7">The sequence shown here is derived from an EMBL/GenBank/DDBJ whole genome shotgun (WGS) entry which is preliminary data.</text>
</comment>
<dbReference type="GO" id="GO:0006412">
    <property type="term" value="P:translation"/>
    <property type="evidence" value="ECO:0007669"/>
    <property type="project" value="InterPro"/>
</dbReference>
<evidence type="ECO:0000256" key="6">
    <source>
        <dbReference type="SAM" id="MobiDB-lite"/>
    </source>
</evidence>
<dbReference type="Gene3D" id="2.40.50.100">
    <property type="match status" value="1"/>
</dbReference>
<dbReference type="Pfam" id="PF01016">
    <property type="entry name" value="Ribosomal_L27"/>
    <property type="match status" value="1"/>
</dbReference>
<name>A0A1F7WZU6_9BACT</name>